<dbReference type="Pfam" id="PF07707">
    <property type="entry name" value="BACK"/>
    <property type="match status" value="1"/>
</dbReference>
<dbReference type="PANTHER" id="PTHR24412:SF172">
    <property type="entry name" value="KELCH-LIKE PROTEIN 10"/>
    <property type="match status" value="1"/>
</dbReference>
<dbReference type="InterPro" id="IPR011333">
    <property type="entry name" value="SKP1/BTB/POZ_sf"/>
</dbReference>
<organism evidence="4 5">
    <name type="scientific">Kryptolebias marmoratus</name>
    <name type="common">Mangrove killifish</name>
    <name type="synonym">Rivulus marmoratus</name>
    <dbReference type="NCBI Taxonomy" id="37003"/>
    <lineage>
        <taxon>Eukaryota</taxon>
        <taxon>Metazoa</taxon>
        <taxon>Chordata</taxon>
        <taxon>Craniata</taxon>
        <taxon>Vertebrata</taxon>
        <taxon>Euteleostomi</taxon>
        <taxon>Actinopterygii</taxon>
        <taxon>Neopterygii</taxon>
        <taxon>Teleostei</taxon>
        <taxon>Neoteleostei</taxon>
        <taxon>Acanthomorphata</taxon>
        <taxon>Ovalentaria</taxon>
        <taxon>Atherinomorphae</taxon>
        <taxon>Cyprinodontiformes</taxon>
        <taxon>Rivulidae</taxon>
        <taxon>Kryptolebias</taxon>
    </lineage>
</organism>
<dbReference type="Proteomes" id="UP000264800">
    <property type="component" value="Unplaced"/>
</dbReference>
<keyword evidence="5" id="KW-1185">Reference proteome</keyword>
<dbReference type="STRING" id="37003.ENSKMAP00000012626"/>
<dbReference type="InterPro" id="IPR017096">
    <property type="entry name" value="BTB-kelch_protein"/>
</dbReference>
<dbReference type="Pfam" id="PF00651">
    <property type="entry name" value="BTB"/>
    <property type="match status" value="1"/>
</dbReference>
<dbReference type="OMA" id="YTWHEVA"/>
<accession>A0A3Q3A8B3</accession>
<evidence type="ECO:0000259" key="3">
    <source>
        <dbReference type="PROSITE" id="PS50097"/>
    </source>
</evidence>
<dbReference type="SMART" id="SM00612">
    <property type="entry name" value="Kelch"/>
    <property type="match status" value="6"/>
</dbReference>
<feature type="domain" description="BTB" evidence="3">
    <location>
        <begin position="21"/>
        <end position="87"/>
    </location>
</feature>
<dbReference type="FunFam" id="1.25.40.420:FF:000001">
    <property type="entry name" value="Kelch-like family member 12"/>
    <property type="match status" value="1"/>
</dbReference>
<reference evidence="4" key="1">
    <citation type="submission" date="2025-08" db="UniProtKB">
        <authorList>
            <consortium name="Ensembl"/>
        </authorList>
    </citation>
    <scope>IDENTIFICATION</scope>
</reference>
<dbReference type="GeneTree" id="ENSGT00940000154664"/>
<protein>
    <submittedName>
        <fullName evidence="4">Kelch like family member 10</fullName>
    </submittedName>
</protein>
<evidence type="ECO:0000313" key="4">
    <source>
        <dbReference type="Ensembl" id="ENSKMAP00000012626.1"/>
    </source>
</evidence>
<dbReference type="SUPFAM" id="SSF54695">
    <property type="entry name" value="POZ domain"/>
    <property type="match status" value="1"/>
</dbReference>
<keyword evidence="2" id="KW-0677">Repeat</keyword>
<evidence type="ECO:0000313" key="5">
    <source>
        <dbReference type="Proteomes" id="UP000264800"/>
    </source>
</evidence>
<keyword evidence="1" id="KW-0880">Kelch repeat</keyword>
<proteinExistence type="predicted"/>
<dbReference type="InterPro" id="IPR000210">
    <property type="entry name" value="BTB/POZ_dom"/>
</dbReference>
<sequence>DSSHKWLSSVFNELRLEGKFTDAVLKVEEVEFPVHKVILCNCTPYFRAFFTRWANLEKTVFRISGLSPDTMRLILDYVYAGSLSVTENNVQELLIAADQFNILEVVHVCCSFLIEMLRPNNCIGIWNFTTVCLHAELRSKAFSFILEHFEEVVSCDEFLLLSVEELTDIIEKDSLIAQKESTVFEAILKWIAHSPKERERHFFALLIKVRMALLDVEYIRNTVLTNALVQKNKKCLSFIDAATKIIHQMDTFRAPLFHHSNPIARPRLPRAILLAIGGWSGGDPTNGIEAYDIRANRWTNVTTELERPRAYHGAAFLNGYVYCVGGFDRVEHFNSVRRFNPVTHTWQEVAPMYCRRCYVSVTVLNGCIYAMGGFDGHLRLNTAEYFRPEINQWSFIAPMHEQRSDASCTAFQNKVYICGGFNGQECLQTAEYYSPETDQWTTITSMNSQRSGIGVIAYAGHVYAVGGFDGNNRQHSVEAYDPLTDSWENVASMITPRSNFGIEVIEDRLFVVGGFNGFTTTYNVEYYNAATNEWCMARDMEIFRSAVSCCVISGLPNMAEYAVTYNFLPLSEEEEMESSSSS</sequence>
<dbReference type="PROSITE" id="PS50097">
    <property type="entry name" value="BTB"/>
    <property type="match status" value="1"/>
</dbReference>
<dbReference type="InterPro" id="IPR011705">
    <property type="entry name" value="BACK"/>
</dbReference>
<name>A0A3Q3A8B3_KRYMA</name>
<dbReference type="InterPro" id="IPR015915">
    <property type="entry name" value="Kelch-typ_b-propeller"/>
</dbReference>
<dbReference type="Pfam" id="PF01344">
    <property type="entry name" value="Kelch_1"/>
    <property type="match status" value="6"/>
</dbReference>
<evidence type="ECO:0000256" key="2">
    <source>
        <dbReference type="ARBA" id="ARBA00022737"/>
    </source>
</evidence>
<dbReference type="Ensembl" id="ENSKMAT00000012811.1">
    <property type="protein sequence ID" value="ENSKMAP00000012626.1"/>
    <property type="gene ID" value="ENSKMAG00000009467.1"/>
</dbReference>
<dbReference type="PRINTS" id="PR00501">
    <property type="entry name" value="KELCHREPEAT"/>
</dbReference>
<dbReference type="Gene3D" id="2.120.10.80">
    <property type="entry name" value="Kelch-type beta propeller"/>
    <property type="match status" value="2"/>
</dbReference>
<dbReference type="Gene3D" id="1.25.40.420">
    <property type="match status" value="1"/>
</dbReference>
<dbReference type="PIRSF" id="PIRSF037037">
    <property type="entry name" value="Kelch-like_protein_gigaxonin"/>
    <property type="match status" value="1"/>
</dbReference>
<dbReference type="InterPro" id="IPR006652">
    <property type="entry name" value="Kelch_1"/>
</dbReference>
<dbReference type="PANTHER" id="PTHR24412">
    <property type="entry name" value="KELCH PROTEIN"/>
    <property type="match status" value="1"/>
</dbReference>
<dbReference type="SMART" id="SM00875">
    <property type="entry name" value="BACK"/>
    <property type="match status" value="1"/>
</dbReference>
<evidence type="ECO:0000256" key="1">
    <source>
        <dbReference type="ARBA" id="ARBA00022441"/>
    </source>
</evidence>
<dbReference type="AlphaFoldDB" id="A0A3Q3A8B3"/>
<reference evidence="4" key="2">
    <citation type="submission" date="2025-09" db="UniProtKB">
        <authorList>
            <consortium name="Ensembl"/>
        </authorList>
    </citation>
    <scope>IDENTIFICATION</scope>
</reference>
<dbReference type="SMART" id="SM00225">
    <property type="entry name" value="BTB"/>
    <property type="match status" value="1"/>
</dbReference>
<dbReference type="SUPFAM" id="SSF117281">
    <property type="entry name" value="Kelch motif"/>
    <property type="match status" value="1"/>
</dbReference>
<dbReference type="Gene3D" id="3.30.710.10">
    <property type="entry name" value="Potassium Channel Kv1.1, Chain A"/>
    <property type="match status" value="1"/>
</dbReference>